<evidence type="ECO:0008006" key="3">
    <source>
        <dbReference type="Google" id="ProtNLM"/>
    </source>
</evidence>
<dbReference type="CDD" id="cd19941">
    <property type="entry name" value="TIL"/>
    <property type="match status" value="1"/>
</dbReference>
<evidence type="ECO:0000313" key="2">
    <source>
        <dbReference type="Proteomes" id="UP000000600"/>
    </source>
</evidence>
<dbReference type="CDD" id="cd00064">
    <property type="entry name" value="FU"/>
    <property type="match status" value="1"/>
</dbReference>
<keyword evidence="2" id="KW-1185">Reference proteome</keyword>
<dbReference type="InterPro" id="IPR009030">
    <property type="entry name" value="Growth_fac_rcpt_cys_sf"/>
</dbReference>
<dbReference type="InterPro" id="IPR052798">
    <property type="entry name" value="Giardia_VSA"/>
</dbReference>
<name>A0DLM5_PARTE</name>
<dbReference type="SUPFAM" id="SSF57184">
    <property type="entry name" value="Growth factor receptor domain"/>
    <property type="match status" value="2"/>
</dbReference>
<dbReference type="EMBL" id="CT868492">
    <property type="protein sequence ID" value="CAK83942.1"/>
    <property type="molecule type" value="Genomic_DNA"/>
</dbReference>
<dbReference type="HOGENOM" id="CLU_265327_0_0_1"/>
<dbReference type="Proteomes" id="UP000000600">
    <property type="component" value="Unassembled WGS sequence"/>
</dbReference>
<dbReference type="GeneID" id="5037130"/>
<dbReference type="KEGG" id="ptm:GSPATT00039574001"/>
<proteinExistence type="predicted"/>
<dbReference type="InterPro" id="IPR006212">
    <property type="entry name" value="Furin_repeat"/>
</dbReference>
<dbReference type="OrthoDB" id="10060424at2759"/>
<dbReference type="PANTHER" id="PTHR23275:SF100">
    <property type="entry name" value="EGF-LIKE DOMAIN-CONTAINING PROTEIN"/>
    <property type="match status" value="1"/>
</dbReference>
<protein>
    <recommendedName>
        <fullName evidence="3">TNFR-Cys domain-containing protein</fullName>
    </recommendedName>
</protein>
<dbReference type="RefSeq" id="XP_001451339.1">
    <property type="nucleotide sequence ID" value="XM_001451302.1"/>
</dbReference>
<accession>A0DLM5</accession>
<organism evidence="1 2">
    <name type="scientific">Paramecium tetraurelia</name>
    <dbReference type="NCBI Taxonomy" id="5888"/>
    <lineage>
        <taxon>Eukaryota</taxon>
        <taxon>Sar</taxon>
        <taxon>Alveolata</taxon>
        <taxon>Ciliophora</taxon>
        <taxon>Intramacronucleata</taxon>
        <taxon>Oligohymenophorea</taxon>
        <taxon>Peniculida</taxon>
        <taxon>Parameciidae</taxon>
        <taxon>Paramecium</taxon>
    </lineage>
</organism>
<sequence length="1256" mass="145800">MTQNFVILISNDKQVEIDQTFINCQSQTIAIFDFGFSQTANKLDFNYPDGITQNTCNQNKVTEIKIVNNTIYTLSISQTGGQLISLDSFGIVQQAYAIDIPNIEKVKFEINKETIIFIYKTYDAQNWSLRICNKILIIIFIKIDFIPGNSDVQLAIVANNLFIQWTQNDNLKSSSFQFIDLQGNELSTGVISSDAQISSTQIVVLMKGYVGFTWTVQNENGQWEISYAVMNQSGQFVDQMEIQCSENCKECLTERYCTQCQPRYIIQEISQNENYCLKQCDPNCKSCDDNKNCQLCKDTYYLENDSCILDEVQVKAIRINQEVSLGLKNQEGVKFSDGSIIMFWSSYLQDSNGWGVFGQLIDKTGVKIGNNIQINAKSQGQCHSPKVALLQDDTVVIIYVDGDPQISEAIIMAQKFDKQLQRIGDEFQVGTFQYFSFNLRGDTQWSIVSLKNGGFVIEYLSQNTYYHYTVCLNFYDSLSNLVAKQQIVGQSEILLYSPLLAATDTTVAYLCNQLFMGFTVYLYSLDGSLLQQKQLNIFNQFRLARVFFEHTNDFYAVGYIKQQEKYCVQVQFFNKQFVEFGDPITIKQLDSYSEIQMYLCDEGLLFLLHLRVKQQDVQELYLLKDKQYSLINTFHIDASYFPTINEYKNFKIIPSLNQQYFILWVKENRFSVQDKYHLYLQFLSYDQQIIVKDQIICQLNCQTCQDPTICDQCLENYYQNENRCDAVCEIGCAYCNFPHYCTLCQEGYYLNEEGKCSKLPIYQPQVLIEYEGGEVFAKVQTLNEGLKAYFSCFLSYVNVKIMDGQQIVNSFSINVQNPAYYTQRTMFYEDENIIFVFYLQNGEIQVQRFDVNSNLLSQVILDISQFSGIQISNYAIFLEPIQGFQYILTFYEQKVIENSIYNFNYINFYYAKLDLGLQKVEDIQKIFTLEQQIGIGLIRGFDYITLFDQYGQRYKIQKDKIEEKFCDNARLYDGGSCSLPSTETWNVIKLFEAFGFNQLIDGDNNIQIQYKIEDASGQTQFKNTNVLNKSMNRQNIVKVFKYINSFVVFIQVENLDQQYEQRYLIAQFIYNTGRKIGDQIYICSMPQNVLEVIQYQNGFKILMQKDECNDVTCSCRLLQTIFDRENDLPDPDQPQQITKDPIKDGKGIEIVDKCIQEPIKDLMKYSNNDYAILYICQNVLRIRKFNSSGEEIKFVEITIENIHLFDATIVNDLIYMIIVYDSDKKISKVYKLDEITNQLIPQLDQSCELDTQDIKN</sequence>
<gene>
    <name evidence="1" type="ORF">GSPATT00039574001</name>
</gene>
<reference evidence="1 2" key="1">
    <citation type="journal article" date="2006" name="Nature">
        <title>Global trends of whole-genome duplications revealed by the ciliate Paramecium tetraurelia.</title>
        <authorList>
            <consortium name="Genoscope"/>
            <person name="Aury J.-M."/>
            <person name="Jaillon O."/>
            <person name="Duret L."/>
            <person name="Noel B."/>
            <person name="Jubin C."/>
            <person name="Porcel B.M."/>
            <person name="Segurens B."/>
            <person name="Daubin V."/>
            <person name="Anthouard V."/>
            <person name="Aiach N."/>
            <person name="Arnaiz O."/>
            <person name="Billaut A."/>
            <person name="Beisson J."/>
            <person name="Blanc I."/>
            <person name="Bouhouche K."/>
            <person name="Camara F."/>
            <person name="Duharcourt S."/>
            <person name="Guigo R."/>
            <person name="Gogendeau D."/>
            <person name="Katinka M."/>
            <person name="Keller A.-M."/>
            <person name="Kissmehl R."/>
            <person name="Klotz C."/>
            <person name="Koll F."/>
            <person name="Le Moue A."/>
            <person name="Lepere C."/>
            <person name="Malinsky S."/>
            <person name="Nowacki M."/>
            <person name="Nowak J.K."/>
            <person name="Plattner H."/>
            <person name="Poulain J."/>
            <person name="Ruiz F."/>
            <person name="Serrano V."/>
            <person name="Zagulski M."/>
            <person name="Dessen P."/>
            <person name="Betermier M."/>
            <person name="Weissenbach J."/>
            <person name="Scarpelli C."/>
            <person name="Schachter V."/>
            <person name="Sperling L."/>
            <person name="Meyer E."/>
            <person name="Cohen J."/>
            <person name="Wincker P."/>
        </authorList>
    </citation>
    <scope>NUCLEOTIDE SEQUENCE [LARGE SCALE GENOMIC DNA]</scope>
    <source>
        <strain evidence="1 2">Stock d4-2</strain>
    </source>
</reference>
<dbReference type="InParanoid" id="A0DLM5"/>
<evidence type="ECO:0000313" key="1">
    <source>
        <dbReference type="EMBL" id="CAK83942.1"/>
    </source>
</evidence>
<dbReference type="PANTHER" id="PTHR23275">
    <property type="entry name" value="CABRIOLET.-RELATED"/>
    <property type="match status" value="1"/>
</dbReference>
<dbReference type="AlphaFoldDB" id="A0DLM5"/>